<feature type="chain" id="PRO_5032638354" description="YfaZ" evidence="1">
    <location>
        <begin position="26"/>
        <end position="184"/>
    </location>
</feature>
<dbReference type="InterPro" id="IPR009998">
    <property type="entry name" value="YfaZ"/>
</dbReference>
<evidence type="ECO:0008006" key="4">
    <source>
        <dbReference type="Google" id="ProtNLM"/>
    </source>
</evidence>
<keyword evidence="1" id="KW-0732">Signal</keyword>
<reference evidence="2 3" key="1">
    <citation type="submission" date="2020-12" db="EMBL/GenBank/DDBJ databases">
        <authorList>
            <person name="Shan Y."/>
        </authorList>
    </citation>
    <scope>NUCLEOTIDE SEQUENCE [LARGE SCALE GENOMIC DNA]</scope>
    <source>
        <strain evidence="3">csc3.9</strain>
    </source>
</reference>
<dbReference type="EMBL" id="CP066167">
    <property type="protein sequence ID" value="QQD19587.1"/>
    <property type="molecule type" value="Genomic_DNA"/>
</dbReference>
<evidence type="ECO:0000256" key="1">
    <source>
        <dbReference type="SAM" id="SignalP"/>
    </source>
</evidence>
<gene>
    <name evidence="2" type="ORF">I6N98_06975</name>
</gene>
<name>A0A7T4R3P0_9GAMM</name>
<keyword evidence="3" id="KW-1185">Reference proteome</keyword>
<accession>A0A7T4R3P0</accession>
<proteinExistence type="predicted"/>
<dbReference type="KEGG" id="snan:I6N98_06975"/>
<dbReference type="Proteomes" id="UP000596063">
    <property type="component" value="Chromosome"/>
</dbReference>
<feature type="signal peptide" evidence="1">
    <location>
        <begin position="1"/>
        <end position="25"/>
    </location>
</feature>
<organism evidence="2 3">
    <name type="scientific">Spongiibacter nanhainus</name>
    <dbReference type="NCBI Taxonomy" id="2794344"/>
    <lineage>
        <taxon>Bacteria</taxon>
        <taxon>Pseudomonadati</taxon>
        <taxon>Pseudomonadota</taxon>
        <taxon>Gammaproteobacteria</taxon>
        <taxon>Cellvibrionales</taxon>
        <taxon>Spongiibacteraceae</taxon>
        <taxon>Spongiibacter</taxon>
    </lineage>
</organism>
<evidence type="ECO:0000313" key="2">
    <source>
        <dbReference type="EMBL" id="QQD19587.1"/>
    </source>
</evidence>
<sequence length="184" mass="19421">MKKTSTVKQCVLAATLVSATAAANAGGIGFRFGDDIFGLSIAGDLNSQTSAQVDWLHHDDDADLLTAGLFANGSRGSVQGRLGAKIVGITADDPDFDGGALALGGDVSLPLNDVLRLRAGLYLAPDVTSFNDVKEYQEWNAGVEVAVFQNSALQFGYSYIELEAEGGGEIEFEDGVFVRMQLRL</sequence>
<dbReference type="RefSeq" id="WP_198571071.1">
    <property type="nucleotide sequence ID" value="NZ_CP066167.1"/>
</dbReference>
<protein>
    <recommendedName>
        <fullName evidence="4">YfaZ</fullName>
    </recommendedName>
</protein>
<evidence type="ECO:0000313" key="3">
    <source>
        <dbReference type="Proteomes" id="UP000596063"/>
    </source>
</evidence>
<dbReference type="Pfam" id="PF07437">
    <property type="entry name" value="YfaZ"/>
    <property type="match status" value="1"/>
</dbReference>
<dbReference type="AlphaFoldDB" id="A0A7T4R3P0"/>